<dbReference type="AlphaFoldDB" id="A0A316W6Y8"/>
<keyword evidence="2" id="KW-0489">Methyltransferase</keyword>
<evidence type="ECO:0000256" key="1">
    <source>
        <dbReference type="SAM" id="MobiDB-lite"/>
    </source>
</evidence>
<dbReference type="PANTHER" id="PTHR43591">
    <property type="entry name" value="METHYLTRANSFERASE"/>
    <property type="match status" value="1"/>
</dbReference>
<dbReference type="InterPro" id="IPR029063">
    <property type="entry name" value="SAM-dependent_MTases_sf"/>
</dbReference>
<proteinExistence type="predicted"/>
<dbReference type="GeneID" id="37034721"/>
<protein>
    <submittedName>
        <fullName evidence="2">S-adenosyl-L-methionine-dependent methyltransferase</fullName>
    </submittedName>
</protein>
<dbReference type="SUPFAM" id="SSF53335">
    <property type="entry name" value="S-adenosyl-L-methionine-dependent methyltransferases"/>
    <property type="match status" value="1"/>
</dbReference>
<feature type="compositionally biased region" description="Polar residues" evidence="1">
    <location>
        <begin position="36"/>
        <end position="46"/>
    </location>
</feature>
<feature type="region of interest" description="Disordered" evidence="1">
    <location>
        <begin position="1"/>
        <end position="54"/>
    </location>
</feature>
<organism evidence="2 3">
    <name type="scientific">Ceraceosorus guamensis</name>
    <dbReference type="NCBI Taxonomy" id="1522189"/>
    <lineage>
        <taxon>Eukaryota</taxon>
        <taxon>Fungi</taxon>
        <taxon>Dikarya</taxon>
        <taxon>Basidiomycota</taxon>
        <taxon>Ustilaginomycotina</taxon>
        <taxon>Exobasidiomycetes</taxon>
        <taxon>Ceraceosorales</taxon>
        <taxon>Ceraceosoraceae</taxon>
        <taxon>Ceraceosorus</taxon>
    </lineage>
</organism>
<dbReference type="RefSeq" id="XP_025372722.1">
    <property type="nucleotide sequence ID" value="XM_025512851.1"/>
</dbReference>
<dbReference type="Proteomes" id="UP000245783">
    <property type="component" value="Unassembled WGS sequence"/>
</dbReference>
<evidence type="ECO:0000313" key="2">
    <source>
        <dbReference type="EMBL" id="PWN45562.1"/>
    </source>
</evidence>
<dbReference type="STRING" id="1522189.A0A316W6Y8"/>
<keyword evidence="3" id="KW-1185">Reference proteome</keyword>
<feature type="compositionally biased region" description="Low complexity" evidence="1">
    <location>
        <begin position="21"/>
        <end position="35"/>
    </location>
</feature>
<dbReference type="InParanoid" id="A0A316W6Y8"/>
<name>A0A316W6Y8_9BASI</name>
<dbReference type="GO" id="GO:0032259">
    <property type="term" value="P:methylation"/>
    <property type="evidence" value="ECO:0007669"/>
    <property type="project" value="UniProtKB-KW"/>
</dbReference>
<gene>
    <name evidence="2" type="ORF">IE81DRAFT_319845</name>
</gene>
<sequence>MGERRDAVIHPPTHPPGARCHSSIHPSIHPSITSPCPVSTPLSTPLATHDPTAMSASREDQLTYLFGHATSESERLNFQQELFNALFPGREYVHSAEYDVSRAHRVLDTATGTGVWLERLARDGQGGKRLPANVQLEGSDIVLDKVTAKGTPIDFSVHDVLQPFPQEQHGKYDLVQMRYVLMAMNSEQYATAIRNLYALLKPGGTLQVVELDPRPAAPRNETEHFIKDMFDGLWSRANKDPPGICRDMQAHLRTAGFSSVHVQTSSWPWGRVAQEMGLSKEVMLKSVANTTFAFKALKGPILFFADKAPVAGVTSEAIFDQRAEDIERFYLEIGFSSDLYIGIAVR</sequence>
<dbReference type="Pfam" id="PF13489">
    <property type="entry name" value="Methyltransf_23"/>
    <property type="match status" value="1"/>
</dbReference>
<dbReference type="Gene3D" id="3.40.50.150">
    <property type="entry name" value="Vaccinia Virus protein VP39"/>
    <property type="match status" value="1"/>
</dbReference>
<keyword evidence="2" id="KW-0808">Transferase</keyword>
<dbReference type="CDD" id="cd02440">
    <property type="entry name" value="AdoMet_MTases"/>
    <property type="match status" value="1"/>
</dbReference>
<dbReference type="OrthoDB" id="184880at2759"/>
<dbReference type="GO" id="GO:0008168">
    <property type="term" value="F:methyltransferase activity"/>
    <property type="evidence" value="ECO:0007669"/>
    <property type="project" value="UniProtKB-KW"/>
</dbReference>
<dbReference type="EMBL" id="KZ819354">
    <property type="protein sequence ID" value="PWN45562.1"/>
    <property type="molecule type" value="Genomic_DNA"/>
</dbReference>
<reference evidence="2 3" key="1">
    <citation type="journal article" date="2018" name="Mol. Biol. Evol.">
        <title>Broad Genomic Sampling Reveals a Smut Pathogenic Ancestry of the Fungal Clade Ustilaginomycotina.</title>
        <authorList>
            <person name="Kijpornyongpan T."/>
            <person name="Mondo S.J."/>
            <person name="Barry K."/>
            <person name="Sandor L."/>
            <person name="Lee J."/>
            <person name="Lipzen A."/>
            <person name="Pangilinan J."/>
            <person name="LaButti K."/>
            <person name="Hainaut M."/>
            <person name="Henrissat B."/>
            <person name="Grigoriev I.V."/>
            <person name="Spatafora J.W."/>
            <person name="Aime M.C."/>
        </authorList>
    </citation>
    <scope>NUCLEOTIDE SEQUENCE [LARGE SCALE GENOMIC DNA]</scope>
    <source>
        <strain evidence="2 3">MCA 4658</strain>
    </source>
</reference>
<dbReference type="PANTHER" id="PTHR43591:SF110">
    <property type="entry name" value="RHODANESE DOMAIN-CONTAINING PROTEIN"/>
    <property type="match status" value="1"/>
</dbReference>
<evidence type="ECO:0000313" key="3">
    <source>
        <dbReference type="Proteomes" id="UP000245783"/>
    </source>
</evidence>
<accession>A0A316W6Y8</accession>